<gene>
    <name evidence="3" type="ORF">MYF79_04535</name>
</gene>
<accession>A0ABY4I3Y2</accession>
<keyword evidence="2" id="KW-0472">Membrane</keyword>
<feature type="compositionally biased region" description="Basic and acidic residues" evidence="1">
    <location>
        <begin position="270"/>
        <end position="279"/>
    </location>
</feature>
<feature type="region of interest" description="Disordered" evidence="1">
    <location>
        <begin position="173"/>
        <end position="279"/>
    </location>
</feature>
<protein>
    <recommendedName>
        <fullName evidence="5">Zinc-finger</fullName>
    </recommendedName>
</protein>
<evidence type="ECO:0000313" key="4">
    <source>
        <dbReference type="Proteomes" id="UP000830198"/>
    </source>
</evidence>
<name>A0ABY4I3Y2_CHIFI</name>
<keyword evidence="2" id="KW-1133">Transmembrane helix</keyword>
<evidence type="ECO:0000313" key="3">
    <source>
        <dbReference type="EMBL" id="UPK70562.1"/>
    </source>
</evidence>
<organism evidence="3 4">
    <name type="scientific">Chitinophaga filiformis</name>
    <name type="common">Myxococcus filiformis</name>
    <name type="synonym">Flexibacter filiformis</name>
    <dbReference type="NCBI Taxonomy" id="104663"/>
    <lineage>
        <taxon>Bacteria</taxon>
        <taxon>Pseudomonadati</taxon>
        <taxon>Bacteroidota</taxon>
        <taxon>Chitinophagia</taxon>
        <taxon>Chitinophagales</taxon>
        <taxon>Chitinophagaceae</taxon>
        <taxon>Chitinophaga</taxon>
    </lineage>
</organism>
<keyword evidence="2" id="KW-0812">Transmembrane</keyword>
<evidence type="ECO:0000256" key="2">
    <source>
        <dbReference type="SAM" id="Phobius"/>
    </source>
</evidence>
<reference evidence="3 4" key="1">
    <citation type="submission" date="2022-04" db="EMBL/GenBank/DDBJ databases">
        <title>The arsenic-methylating capacity of Chitinophaga filiformis YT5 during chitin decomposition.</title>
        <authorList>
            <person name="Chen G."/>
            <person name="Liang Y."/>
        </authorList>
    </citation>
    <scope>NUCLEOTIDE SEQUENCE [LARGE SCALE GENOMIC DNA]</scope>
    <source>
        <strain evidence="3 4">YT5</strain>
    </source>
</reference>
<feature type="transmembrane region" description="Helical" evidence="2">
    <location>
        <begin position="146"/>
        <end position="164"/>
    </location>
</feature>
<feature type="compositionally biased region" description="Polar residues" evidence="1">
    <location>
        <begin position="244"/>
        <end position="263"/>
    </location>
</feature>
<dbReference type="Proteomes" id="UP000830198">
    <property type="component" value="Chromosome"/>
</dbReference>
<dbReference type="EMBL" id="CP095855">
    <property type="protein sequence ID" value="UPK70562.1"/>
    <property type="molecule type" value="Genomic_DNA"/>
</dbReference>
<sequence length="383" mass="41229">MAVNINISNYEEFLLSAIDGELTGEEMAALEAFMQQHPEVRKELTLLEATRLRPDEGMKFEAKEALYRNTSALSATNYERFLLDYVDNELGVTEKRELEALISQHPHIQKELSLLQAARLSPDLSVTFGNKASLYRRRERITVRPVWWWSAAAAVVVGLSVWLLPGQRSGEKPQVAVSQSSTKGDSPAAQQSAGQQANNHALADAGRPATGSAEDAATRAAADEKSEADGVAETEGNTRRKTSQSDAIAQRGTDNNTNKTTVPGATANEPKQEAGIDRLPDNRLPALAKIPQPASTSGEVVQQLQEKTAQQESILAQNVTTVPEKTAVMANAEKIKEAPVASPAEAPAAPANGELVMAVTMNGDSKLLNGVANVARFLSRKKK</sequence>
<dbReference type="RefSeq" id="WP_247812758.1">
    <property type="nucleotide sequence ID" value="NZ_CP095855.1"/>
</dbReference>
<proteinExistence type="predicted"/>
<feature type="compositionally biased region" description="Low complexity" evidence="1">
    <location>
        <begin position="209"/>
        <end position="220"/>
    </location>
</feature>
<evidence type="ECO:0000256" key="1">
    <source>
        <dbReference type="SAM" id="MobiDB-lite"/>
    </source>
</evidence>
<keyword evidence="4" id="KW-1185">Reference proteome</keyword>
<feature type="compositionally biased region" description="Low complexity" evidence="1">
    <location>
        <begin position="188"/>
        <end position="197"/>
    </location>
</feature>
<evidence type="ECO:0008006" key="5">
    <source>
        <dbReference type="Google" id="ProtNLM"/>
    </source>
</evidence>